<keyword evidence="3" id="KW-1185">Reference proteome</keyword>
<sequence length="108" mass="12314">MSLYIVLLEIIEHNGSQYMSSFVGNSSDLEGQARYYQAALSPDSHDGVVLRAYQDVARAADKLAEQICDEHIISDTVCVYRFEIDDEEMVNQGDNLEYRVYLNETKLL</sequence>
<name>A0A830G460_9EURY</name>
<evidence type="ECO:0000313" key="2">
    <source>
        <dbReference type="EMBL" id="MBP1955909.1"/>
    </source>
</evidence>
<dbReference type="OrthoDB" id="350900at2157"/>
<dbReference type="RefSeq" id="WP_188873076.1">
    <property type="nucleotide sequence ID" value="NZ_BMOO01000008.1"/>
</dbReference>
<dbReference type="EMBL" id="JAGGKO010000008">
    <property type="protein sequence ID" value="MBP1955909.1"/>
    <property type="molecule type" value="Genomic_DNA"/>
</dbReference>
<dbReference type="Proteomes" id="UP000765891">
    <property type="component" value="Unassembled WGS sequence"/>
</dbReference>
<reference evidence="1" key="2">
    <citation type="submission" date="2020-09" db="EMBL/GenBank/DDBJ databases">
        <authorList>
            <person name="Sun Q."/>
            <person name="Ohkuma M."/>
        </authorList>
    </citation>
    <scope>NUCLEOTIDE SEQUENCE</scope>
    <source>
        <strain evidence="1">JCM 16108</strain>
    </source>
</reference>
<dbReference type="EMBL" id="BMOO01000008">
    <property type="protein sequence ID" value="GGM75318.1"/>
    <property type="molecule type" value="Genomic_DNA"/>
</dbReference>
<protein>
    <submittedName>
        <fullName evidence="1">Uncharacterized protein</fullName>
    </submittedName>
</protein>
<organism evidence="1 3">
    <name type="scientific">Halarchaeum rubridurum</name>
    <dbReference type="NCBI Taxonomy" id="489911"/>
    <lineage>
        <taxon>Archaea</taxon>
        <taxon>Methanobacteriati</taxon>
        <taxon>Methanobacteriota</taxon>
        <taxon>Stenosarchaea group</taxon>
        <taxon>Halobacteria</taxon>
        <taxon>Halobacteriales</taxon>
        <taxon>Halobacteriaceae</taxon>
    </lineage>
</organism>
<evidence type="ECO:0000313" key="1">
    <source>
        <dbReference type="EMBL" id="GGM75318.1"/>
    </source>
</evidence>
<reference evidence="1" key="1">
    <citation type="journal article" date="2014" name="Int. J. Syst. Evol. Microbiol.">
        <title>Complete genome sequence of Corynebacterium casei LMG S-19264T (=DSM 44701T), isolated from a smear-ripened cheese.</title>
        <authorList>
            <consortium name="US DOE Joint Genome Institute (JGI-PGF)"/>
            <person name="Walter F."/>
            <person name="Albersmeier A."/>
            <person name="Kalinowski J."/>
            <person name="Ruckert C."/>
        </authorList>
    </citation>
    <scope>NUCLEOTIDE SEQUENCE</scope>
    <source>
        <strain evidence="1">JCM 16108</strain>
    </source>
</reference>
<proteinExistence type="predicted"/>
<evidence type="ECO:0000313" key="3">
    <source>
        <dbReference type="Proteomes" id="UP000614609"/>
    </source>
</evidence>
<gene>
    <name evidence="1" type="ORF">GCM10009017_26560</name>
    <name evidence="2" type="ORF">J2752_002840</name>
</gene>
<comment type="caution">
    <text evidence="1">The sequence shown here is derived from an EMBL/GenBank/DDBJ whole genome shotgun (WGS) entry which is preliminary data.</text>
</comment>
<dbReference type="AlphaFoldDB" id="A0A830G460"/>
<reference evidence="2" key="3">
    <citation type="submission" date="2021-03" db="EMBL/GenBank/DDBJ databases">
        <title>Genomic Encyclopedia of Type Strains, Phase IV (KMG-IV): sequencing the most valuable type-strain genomes for metagenomic binning, comparative biology and taxonomic classification.</title>
        <authorList>
            <person name="Goeker M."/>
        </authorList>
    </citation>
    <scope>NUCLEOTIDE SEQUENCE</scope>
    <source>
        <strain evidence="2">DSM 22443</strain>
    </source>
</reference>
<accession>A0A830G460</accession>
<dbReference type="Proteomes" id="UP000614609">
    <property type="component" value="Unassembled WGS sequence"/>
</dbReference>